<dbReference type="EMBL" id="BLJE01000002">
    <property type="protein sequence ID" value="GFE65447.1"/>
    <property type="molecule type" value="Genomic_DNA"/>
</dbReference>
<evidence type="ECO:0000259" key="1">
    <source>
        <dbReference type="Pfam" id="PF13403"/>
    </source>
</evidence>
<dbReference type="Proteomes" id="UP000436822">
    <property type="component" value="Unassembled WGS sequence"/>
</dbReference>
<evidence type="ECO:0000313" key="2">
    <source>
        <dbReference type="EMBL" id="GFE65447.1"/>
    </source>
</evidence>
<dbReference type="RefSeq" id="WP_159807393.1">
    <property type="nucleotide sequence ID" value="NZ_BLJE01000002.1"/>
</dbReference>
<evidence type="ECO:0000313" key="3">
    <source>
        <dbReference type="Proteomes" id="UP000436822"/>
    </source>
</evidence>
<dbReference type="AlphaFoldDB" id="A0A6N6JHN6"/>
<dbReference type="OrthoDB" id="7685535at2"/>
<name>A0A6N6JHN6_9RHOB</name>
<organism evidence="2 3">
    <name type="scientific">Litoreibacter roseus</name>
    <dbReference type="NCBI Taxonomy" id="2601869"/>
    <lineage>
        <taxon>Bacteria</taxon>
        <taxon>Pseudomonadati</taxon>
        <taxon>Pseudomonadota</taxon>
        <taxon>Alphaproteobacteria</taxon>
        <taxon>Rhodobacterales</taxon>
        <taxon>Roseobacteraceae</taxon>
        <taxon>Litoreibacter</taxon>
    </lineage>
</organism>
<accession>A0A6N6JHN6</accession>
<dbReference type="InterPro" id="IPR028992">
    <property type="entry name" value="Hedgehog/Intein_dom"/>
</dbReference>
<dbReference type="Pfam" id="PF13403">
    <property type="entry name" value="Hint_2"/>
    <property type="match status" value="1"/>
</dbReference>
<protein>
    <recommendedName>
        <fullName evidence="1">Hedgehog/Intein (Hint) domain-containing protein</fullName>
    </recommendedName>
</protein>
<proteinExistence type="predicted"/>
<reference evidence="2 3" key="1">
    <citation type="submission" date="2019-12" db="EMBL/GenBank/DDBJ databases">
        <title>Litoreibacter badius sp. nov., a novel bacteriochlorophyll a-containing bacterium in the genus Litoreibacter.</title>
        <authorList>
            <person name="Kanamuro M."/>
            <person name="Takabe Y."/>
            <person name="Mori K."/>
            <person name="Takaichi S."/>
            <person name="Hanada S."/>
        </authorList>
    </citation>
    <scope>NUCLEOTIDE SEQUENCE [LARGE SCALE GENOMIC DNA]</scope>
    <source>
        <strain evidence="2 3">K6</strain>
    </source>
</reference>
<feature type="domain" description="Hedgehog/Intein (Hint)" evidence="1">
    <location>
        <begin position="24"/>
        <end position="158"/>
    </location>
</feature>
<sequence length="205" mass="22315">MFFKGSKKAAPAALPLRLDRAPSPGFFAGLRIGTRYAWTDVLALSEGDAVLTAQDGEQEITDVRQGIFSVSHTAAAARHWPIEIPAEAFGNEEVAMLAPSTRIVVSGEIAIMLFDTPQVSIRADDLVGFRGIKRARWANGLRHVTLCFQKPHTLIAEGGLFIDLPGRGGVFQATPLDGRQSRLLLRHLNEAPKAVRPAKPEISWI</sequence>
<keyword evidence="3" id="KW-1185">Reference proteome</keyword>
<gene>
    <name evidence="2" type="ORF">KIN_25210</name>
</gene>
<comment type="caution">
    <text evidence="2">The sequence shown here is derived from an EMBL/GenBank/DDBJ whole genome shotgun (WGS) entry which is preliminary data.</text>
</comment>